<comment type="caution">
    <text evidence="1">The sequence shown here is derived from an EMBL/GenBank/DDBJ whole genome shotgun (WGS) entry which is preliminary data.</text>
</comment>
<gene>
    <name evidence="1" type="ORF">WMO65_26395</name>
</gene>
<sequence length="193" mass="22918">CGANANHKSGGNQCKGHRVKKEYVDEDVLRLIQSHMKNVLDTEKMIREMNSASRNQTQYLLLDKEVGKFRRELSRISKRKSDLYEDYSERLITEEEYMQFSRIYSNEIENIKSRLDAVLTAQVRYSQDYHIEEGWGKVIHTYMSKRKLTKEMVDAFVDSIIIHGKYDYEIKLVYDDQFAELQKIMKEKEAQSR</sequence>
<name>A0ABV1DZI5_9FIRM</name>
<proteinExistence type="predicted"/>
<organism evidence="1 2">
    <name type="scientific">Blautia caccae</name>
    <dbReference type="NCBI Taxonomy" id="3133175"/>
    <lineage>
        <taxon>Bacteria</taxon>
        <taxon>Bacillati</taxon>
        <taxon>Bacillota</taxon>
        <taxon>Clostridia</taxon>
        <taxon>Lachnospirales</taxon>
        <taxon>Lachnospiraceae</taxon>
        <taxon>Blautia</taxon>
    </lineage>
</organism>
<dbReference type="EMBL" id="JBBMFP010000099">
    <property type="protein sequence ID" value="MEQ2434519.1"/>
    <property type="molecule type" value="Genomic_DNA"/>
</dbReference>
<reference evidence="1 2" key="1">
    <citation type="submission" date="2024-03" db="EMBL/GenBank/DDBJ databases">
        <title>Human intestinal bacterial collection.</title>
        <authorList>
            <person name="Pauvert C."/>
            <person name="Hitch T.C.A."/>
            <person name="Clavel T."/>
        </authorList>
    </citation>
    <scope>NUCLEOTIDE SEQUENCE [LARGE SCALE GENOMIC DNA]</scope>
    <source>
        <strain evidence="1 2">CLA-SR-H028</strain>
    </source>
</reference>
<feature type="non-terminal residue" evidence="1">
    <location>
        <position position="1"/>
    </location>
</feature>
<dbReference type="Proteomes" id="UP001457898">
    <property type="component" value="Unassembled WGS sequence"/>
</dbReference>
<protein>
    <submittedName>
        <fullName evidence="1">Recombinase RecB</fullName>
    </submittedName>
</protein>
<evidence type="ECO:0000313" key="2">
    <source>
        <dbReference type="Proteomes" id="UP001457898"/>
    </source>
</evidence>
<evidence type="ECO:0000313" key="1">
    <source>
        <dbReference type="EMBL" id="MEQ2434519.1"/>
    </source>
</evidence>
<keyword evidence="2" id="KW-1185">Reference proteome</keyword>
<accession>A0ABV1DZI5</accession>